<name>A0A6S5BVW9_AERVE</name>
<dbReference type="Proteomes" id="UP000515442">
    <property type="component" value="Chromosome"/>
</dbReference>
<accession>A0A6S5BVW9</accession>
<evidence type="ECO:0000313" key="2">
    <source>
        <dbReference type="Proteomes" id="UP000515442"/>
    </source>
</evidence>
<dbReference type="EMBL" id="AP022038">
    <property type="protein sequence ID" value="BBR39730.1"/>
    <property type="molecule type" value="Genomic_DNA"/>
</dbReference>
<proteinExistence type="predicted"/>
<dbReference type="AlphaFoldDB" id="A0A6S5BVW9"/>
<protein>
    <submittedName>
        <fullName evidence="1">Uncharacterized protein</fullName>
    </submittedName>
</protein>
<evidence type="ECO:0000313" key="1">
    <source>
        <dbReference type="EMBL" id="BBR39730.1"/>
    </source>
</evidence>
<sequence>MTTDYTHQDSKLTFLFPESLGVNRFKLVEQRADHVHVFTFTLRDEQPGSELNQALHKAIRDKAIVQLIVTRGGSVIRDLNVVVSESATEKPNDYRLSVAKA</sequence>
<gene>
    <name evidence="1" type="ORF">WP3W19E03_22550</name>
</gene>
<organism evidence="1 2">
    <name type="scientific">Aeromonas veronii</name>
    <dbReference type="NCBI Taxonomy" id="654"/>
    <lineage>
        <taxon>Bacteria</taxon>
        <taxon>Pseudomonadati</taxon>
        <taxon>Pseudomonadota</taxon>
        <taxon>Gammaproteobacteria</taxon>
        <taxon>Aeromonadales</taxon>
        <taxon>Aeromonadaceae</taxon>
        <taxon>Aeromonas</taxon>
    </lineage>
</organism>
<reference evidence="1 2" key="1">
    <citation type="submission" date="2019-12" db="EMBL/GenBank/DDBJ databases">
        <title>complete genome sequences of Aeromonas veronii str. WP3-W19-ESBL-03 isolated from wastewater treatment plant effluent.</title>
        <authorList>
            <person name="Sekizuka T."/>
            <person name="Itokawa K."/>
            <person name="Yatsu K."/>
            <person name="Inamine Y."/>
            <person name="Kuroda M."/>
        </authorList>
    </citation>
    <scope>NUCLEOTIDE SEQUENCE [LARGE SCALE GENOMIC DNA]</scope>
    <source>
        <strain evidence="1 2">WP3-W19-ESBL-03</strain>
    </source>
</reference>